<keyword evidence="6" id="KW-0112">Calmodulin-binding</keyword>
<comment type="caution">
    <text evidence="13">The sequence shown here is derived from an EMBL/GenBank/DDBJ whole genome shotgun (WGS) entry which is preliminary data.</text>
</comment>
<keyword evidence="9" id="KW-0206">Cytoskeleton</keyword>
<evidence type="ECO:0000256" key="2">
    <source>
        <dbReference type="ARBA" id="ARBA00004635"/>
    </source>
</evidence>
<evidence type="ECO:0000256" key="11">
    <source>
        <dbReference type="ARBA" id="ARBA00039440"/>
    </source>
</evidence>
<reference evidence="13" key="1">
    <citation type="journal article" date="2023" name="Science">
        <title>Genome structures resolve the early diversification of teleost fishes.</title>
        <authorList>
            <person name="Parey E."/>
            <person name="Louis A."/>
            <person name="Montfort J."/>
            <person name="Bouchez O."/>
            <person name="Roques C."/>
            <person name="Iampietro C."/>
            <person name="Lluch J."/>
            <person name="Castinel A."/>
            <person name="Donnadieu C."/>
            <person name="Desvignes T."/>
            <person name="Floi Bucao C."/>
            <person name="Jouanno E."/>
            <person name="Wen M."/>
            <person name="Mejri S."/>
            <person name="Dirks R."/>
            <person name="Jansen H."/>
            <person name="Henkel C."/>
            <person name="Chen W.J."/>
            <person name="Zahm M."/>
            <person name="Cabau C."/>
            <person name="Klopp C."/>
            <person name="Thompson A.W."/>
            <person name="Robinson-Rechavi M."/>
            <person name="Braasch I."/>
            <person name="Lecointre G."/>
            <person name="Bobe J."/>
            <person name="Postlethwait J.H."/>
            <person name="Berthelot C."/>
            <person name="Roest Crollius H."/>
            <person name="Guiguen Y."/>
        </authorList>
    </citation>
    <scope>NUCLEOTIDE SEQUENCE</scope>
    <source>
        <strain evidence="13">Concon-B</strain>
    </source>
</reference>
<dbReference type="GO" id="GO:0032432">
    <property type="term" value="C:actin filament bundle"/>
    <property type="evidence" value="ECO:0007669"/>
    <property type="project" value="TreeGrafter"/>
</dbReference>
<feature type="non-terminal residue" evidence="13">
    <location>
        <position position="1"/>
    </location>
</feature>
<evidence type="ECO:0000256" key="9">
    <source>
        <dbReference type="ARBA" id="ARBA00023212"/>
    </source>
</evidence>
<accession>A0A9Q1I7F8</accession>
<keyword evidence="14" id="KW-1185">Reference proteome</keyword>
<feature type="compositionally biased region" description="Polar residues" evidence="12">
    <location>
        <begin position="125"/>
        <end position="134"/>
    </location>
</feature>
<keyword evidence="10" id="KW-0449">Lipoprotein</keyword>
<keyword evidence="7" id="KW-0472">Membrane</keyword>
<evidence type="ECO:0000256" key="5">
    <source>
        <dbReference type="ARBA" id="ARBA00022707"/>
    </source>
</evidence>
<evidence type="ECO:0000256" key="6">
    <source>
        <dbReference type="ARBA" id="ARBA00022860"/>
    </source>
</evidence>
<dbReference type="AlphaFoldDB" id="A0A9Q1I7F8"/>
<evidence type="ECO:0000256" key="1">
    <source>
        <dbReference type="ARBA" id="ARBA00004245"/>
    </source>
</evidence>
<evidence type="ECO:0000256" key="10">
    <source>
        <dbReference type="ARBA" id="ARBA00023288"/>
    </source>
</evidence>
<dbReference type="GO" id="GO:0051015">
    <property type="term" value="F:actin filament binding"/>
    <property type="evidence" value="ECO:0007669"/>
    <property type="project" value="TreeGrafter"/>
</dbReference>
<dbReference type="GO" id="GO:0007417">
    <property type="term" value="P:central nervous system development"/>
    <property type="evidence" value="ECO:0007669"/>
    <property type="project" value="TreeGrafter"/>
</dbReference>
<dbReference type="EMBL" id="JAFJMO010000001">
    <property type="protein sequence ID" value="KAJ8288642.1"/>
    <property type="molecule type" value="Genomic_DNA"/>
</dbReference>
<evidence type="ECO:0000256" key="3">
    <source>
        <dbReference type="ARBA" id="ARBA00006456"/>
    </source>
</evidence>
<keyword evidence="4" id="KW-0963">Cytoplasm</keyword>
<evidence type="ECO:0000313" key="13">
    <source>
        <dbReference type="EMBL" id="KAJ8288642.1"/>
    </source>
</evidence>
<feature type="compositionally biased region" description="Low complexity" evidence="12">
    <location>
        <begin position="253"/>
        <end position="265"/>
    </location>
</feature>
<keyword evidence="8" id="KW-0009">Actin-binding</keyword>
<feature type="compositionally biased region" description="Low complexity" evidence="12">
    <location>
        <begin position="148"/>
        <end position="177"/>
    </location>
</feature>
<evidence type="ECO:0000313" key="14">
    <source>
        <dbReference type="Proteomes" id="UP001152803"/>
    </source>
</evidence>
<evidence type="ECO:0000256" key="4">
    <source>
        <dbReference type="ARBA" id="ARBA00022490"/>
    </source>
</evidence>
<dbReference type="GO" id="GO:0005516">
    <property type="term" value="F:calmodulin binding"/>
    <property type="evidence" value="ECO:0007669"/>
    <property type="project" value="UniProtKB-KW"/>
</dbReference>
<dbReference type="GO" id="GO:0007015">
    <property type="term" value="P:actin filament organization"/>
    <property type="evidence" value="ECO:0007669"/>
    <property type="project" value="TreeGrafter"/>
</dbReference>
<organism evidence="13 14">
    <name type="scientific">Conger conger</name>
    <name type="common">Conger eel</name>
    <name type="synonym">Muraena conger</name>
    <dbReference type="NCBI Taxonomy" id="82655"/>
    <lineage>
        <taxon>Eukaryota</taxon>
        <taxon>Metazoa</taxon>
        <taxon>Chordata</taxon>
        <taxon>Craniata</taxon>
        <taxon>Vertebrata</taxon>
        <taxon>Euteleostomi</taxon>
        <taxon>Actinopterygii</taxon>
        <taxon>Neopterygii</taxon>
        <taxon>Teleostei</taxon>
        <taxon>Anguilliformes</taxon>
        <taxon>Congridae</taxon>
        <taxon>Conger</taxon>
    </lineage>
</organism>
<dbReference type="GO" id="GO:0005886">
    <property type="term" value="C:plasma membrane"/>
    <property type="evidence" value="ECO:0007669"/>
    <property type="project" value="TreeGrafter"/>
</dbReference>
<proteinExistence type="inferred from homology"/>
<protein>
    <recommendedName>
        <fullName evidence="11">Myristoylated alanine-rich C-kinase substrate</fullName>
    </recommendedName>
</protein>
<dbReference type="OrthoDB" id="9950867at2759"/>
<evidence type="ECO:0000256" key="8">
    <source>
        <dbReference type="ARBA" id="ARBA00023203"/>
    </source>
</evidence>
<evidence type="ECO:0000256" key="12">
    <source>
        <dbReference type="SAM" id="MobiDB-lite"/>
    </source>
</evidence>
<evidence type="ECO:0000256" key="7">
    <source>
        <dbReference type="ARBA" id="ARBA00023136"/>
    </source>
</evidence>
<feature type="compositionally biased region" description="Basic and acidic residues" evidence="12">
    <location>
        <begin position="267"/>
        <end position="277"/>
    </location>
</feature>
<feature type="region of interest" description="Disordered" evidence="12">
    <location>
        <begin position="114"/>
        <end position="326"/>
    </location>
</feature>
<dbReference type="PRINTS" id="PR00963">
    <property type="entry name" value="MARCKS"/>
</dbReference>
<dbReference type="Pfam" id="PF02063">
    <property type="entry name" value="MARCKS"/>
    <property type="match status" value="1"/>
</dbReference>
<dbReference type="InterPro" id="IPR002101">
    <property type="entry name" value="MARCKS"/>
</dbReference>
<dbReference type="PANTHER" id="PTHR14353:SF9">
    <property type="entry name" value="MYRISTOYLATED ALANINE-RICH C-KINASE SUBSTRATE"/>
    <property type="match status" value="1"/>
</dbReference>
<feature type="compositionally biased region" description="Basic and acidic residues" evidence="12">
    <location>
        <begin position="195"/>
        <end position="209"/>
    </location>
</feature>
<keyword evidence="5" id="KW-0519">Myristate</keyword>
<feature type="compositionally biased region" description="Low complexity" evidence="12">
    <location>
        <begin position="280"/>
        <end position="306"/>
    </location>
</feature>
<sequence length="326" mass="33787">VIGYEYPFICRLGRCTPHLISGDGNFSIFHELYGHKSGISFYYSVSGILCSLSIFCLFQLDLASIQRRTWGGLCSELTKRIETCSLCSSAGTVESLCWNESMGAQFSKTAAKGEVVSEKPGDAAASTSKTNGQENGHVKANGDTSPTAEEAGQEGAQANGSAPAEEGAGQPEVAPAEEGGEGEKVSAEAAPTAEGEAKPEEEAAADGDKKKKKRFSFKKPFKLSGFSFKKTKKEEAEAEDGEEGKGEAEAQEEGATAAAPEAEAAAEAEKPVSEETKPSPAVDEPAAEPKAAEPQVAEPEVAAAEPDPAPSTEETGASPEAAASAE</sequence>
<comment type="subcellular location">
    <subcellularLocation>
        <location evidence="1">Cytoplasm</location>
        <location evidence="1">Cytoskeleton</location>
    </subcellularLocation>
    <subcellularLocation>
        <location evidence="2">Membrane</location>
        <topology evidence="2">Lipid-anchor</topology>
    </subcellularLocation>
</comment>
<dbReference type="PROSITE" id="PS00826">
    <property type="entry name" value="MARCKS_1"/>
    <property type="match status" value="1"/>
</dbReference>
<comment type="similarity">
    <text evidence="3">Belongs to the MARCKS family.</text>
</comment>
<dbReference type="GO" id="GO:0005737">
    <property type="term" value="C:cytoplasm"/>
    <property type="evidence" value="ECO:0007669"/>
    <property type="project" value="TreeGrafter"/>
</dbReference>
<feature type="compositionally biased region" description="Basic residues" evidence="12">
    <location>
        <begin position="210"/>
        <end position="221"/>
    </location>
</feature>
<dbReference type="Proteomes" id="UP001152803">
    <property type="component" value="Unassembled WGS sequence"/>
</dbReference>
<name>A0A9Q1I7F8_CONCO</name>
<gene>
    <name evidence="13" type="ORF">COCON_G00013010</name>
</gene>
<dbReference type="PANTHER" id="PTHR14353">
    <property type="entry name" value="MYRISTOYLATED ALANINE-RICH C-KINASE SUBSTRATE MARCKS"/>
    <property type="match status" value="1"/>
</dbReference>